<reference evidence="2 3" key="1">
    <citation type="submission" date="2020-08" db="EMBL/GenBank/DDBJ databases">
        <title>Genomic Encyclopedia of Type Strains, Phase IV (KMG-IV): sequencing the most valuable type-strain genomes for metagenomic binning, comparative biology and taxonomic classification.</title>
        <authorList>
            <person name="Goeker M."/>
        </authorList>
    </citation>
    <scope>NUCLEOTIDE SEQUENCE [LARGE SCALE GENOMIC DNA]</scope>
    <source>
        <strain evidence="2 3">DSM 27203</strain>
    </source>
</reference>
<accession>A0A840Z1C4</accession>
<evidence type="ECO:0000313" key="2">
    <source>
        <dbReference type="EMBL" id="MBB5719931.1"/>
    </source>
</evidence>
<dbReference type="Proteomes" id="UP000554342">
    <property type="component" value="Unassembled WGS sequence"/>
</dbReference>
<dbReference type="Gene3D" id="3.40.50.300">
    <property type="entry name" value="P-loop containing nucleotide triphosphate hydrolases"/>
    <property type="match status" value="1"/>
</dbReference>
<proteinExistence type="predicted"/>
<dbReference type="EMBL" id="JACIJI010000007">
    <property type="protein sequence ID" value="MBB5719931.1"/>
    <property type="molecule type" value="Genomic_DNA"/>
</dbReference>
<evidence type="ECO:0000256" key="1">
    <source>
        <dbReference type="SAM" id="MobiDB-lite"/>
    </source>
</evidence>
<evidence type="ECO:0000313" key="3">
    <source>
        <dbReference type="Proteomes" id="UP000554342"/>
    </source>
</evidence>
<gene>
    <name evidence="2" type="ORF">FHR23_002890</name>
</gene>
<feature type="compositionally biased region" description="Basic and acidic residues" evidence="1">
    <location>
        <begin position="241"/>
        <end position="250"/>
    </location>
</feature>
<keyword evidence="3" id="KW-1185">Reference proteome</keyword>
<name>A0A840Z1C4_9SPHN</name>
<dbReference type="AlphaFoldDB" id="A0A840Z1C4"/>
<dbReference type="RefSeq" id="WP_184005319.1">
    <property type="nucleotide sequence ID" value="NZ_JACIJI010000007.1"/>
</dbReference>
<sequence>MVDSAPIPSAQRLASPALQEAKLLFGLPVIDQWLNGGLRRDGVHEFFTVMDADKSAATAFAFLLSARACPDTPLFWQRIADSKREERVSAPGLIDLGLNPDRIILIELNTLEALLKAAVDSVRHGGLGAAILEIDGRAPGYDLTASRRLALAAERSGTMVMIVRSRARPSSSAAHSRWQVASAPSVPLAANAPGQTAFDLTLLRQRGGREGLHLQLEWDREHTRFRTPLSGGISTVSAGRAADRSASRAA</sequence>
<feature type="region of interest" description="Disordered" evidence="1">
    <location>
        <begin position="229"/>
        <end position="250"/>
    </location>
</feature>
<comment type="caution">
    <text evidence="2">The sequence shown here is derived from an EMBL/GenBank/DDBJ whole genome shotgun (WGS) entry which is preliminary data.</text>
</comment>
<organism evidence="2 3">
    <name type="scientific">Stakelama sediminis</name>
    <dbReference type="NCBI Taxonomy" id="463200"/>
    <lineage>
        <taxon>Bacteria</taxon>
        <taxon>Pseudomonadati</taxon>
        <taxon>Pseudomonadota</taxon>
        <taxon>Alphaproteobacteria</taxon>
        <taxon>Sphingomonadales</taxon>
        <taxon>Sphingomonadaceae</taxon>
        <taxon>Stakelama</taxon>
    </lineage>
</organism>
<protein>
    <submittedName>
        <fullName evidence="2">Protein ImuA</fullName>
    </submittedName>
</protein>
<dbReference type="SUPFAM" id="SSF52540">
    <property type="entry name" value="P-loop containing nucleoside triphosphate hydrolases"/>
    <property type="match status" value="1"/>
</dbReference>
<dbReference type="InterPro" id="IPR027417">
    <property type="entry name" value="P-loop_NTPase"/>
</dbReference>
<dbReference type="PIRSF" id="PIRSF034285">
    <property type="entry name" value="UCP034285"/>
    <property type="match status" value="1"/>
</dbReference>
<dbReference type="InterPro" id="IPR017026">
    <property type="entry name" value="ImuA"/>
</dbReference>